<evidence type="ECO:0000313" key="1">
    <source>
        <dbReference type="EMBL" id="KAG5970696.1"/>
    </source>
</evidence>
<sequence>MDAGCLPQQVAGETENITKPPKFRVVHDDPVSVALSYAKSGIRVPFICAAHRCAQLTRRISVTEAIFGIHHTLTRTRPGTDGPRLYPIPAAGGIFSDRVVVYLGTRDKYEYLDPILDVPVVLVSPVRQPKLIGNGSSYPHGPNELIMREKICEALRICLHNNYDRVVIGDFGLGETYHNPPQAVAEIWRDLLLFHPDLCGQFESVDFAFVDQMQSHHTGYPGRDLGCETENS</sequence>
<dbReference type="Gene3D" id="3.40.220.10">
    <property type="entry name" value="Leucine Aminopeptidase, subunit E, domain 1"/>
    <property type="match status" value="1"/>
</dbReference>
<evidence type="ECO:0008006" key="3">
    <source>
        <dbReference type="Google" id="ProtNLM"/>
    </source>
</evidence>
<dbReference type="AlphaFoldDB" id="A0A9P7MUX5"/>
<reference evidence="1" key="1">
    <citation type="journal article" date="2020" name="bioRxiv">
        <title>Whole genome comparisons of ergot fungi reveals the divergence and evolution of species within the genus Claviceps are the result of varying mechanisms driving genome evolution and host range expansion.</title>
        <authorList>
            <person name="Wyka S.A."/>
            <person name="Mondo S.J."/>
            <person name="Liu M."/>
            <person name="Dettman J."/>
            <person name="Nalam V."/>
            <person name="Broders K.D."/>
        </authorList>
    </citation>
    <scope>NUCLEOTIDE SEQUENCE</scope>
    <source>
        <strain evidence="1">CCC 1102</strain>
    </source>
</reference>
<dbReference type="PANTHER" id="PTHR35596:SF2">
    <property type="entry name" value="MICROBIAL-TYPE PARG CATALYTIC DOMAIN-CONTAINING PROTEIN"/>
    <property type="match status" value="1"/>
</dbReference>
<dbReference type="InterPro" id="IPR043472">
    <property type="entry name" value="Macro_dom-like"/>
</dbReference>
<comment type="caution">
    <text evidence="1">The sequence shown here is derived from an EMBL/GenBank/DDBJ whole genome shotgun (WGS) entry which is preliminary data.</text>
</comment>
<dbReference type="Proteomes" id="UP000784919">
    <property type="component" value="Unassembled WGS sequence"/>
</dbReference>
<name>A0A9P7MUX5_9HYPO</name>
<accession>A0A9P7MUX5</accession>
<gene>
    <name evidence="1" type="ORF">E4U56_007484</name>
</gene>
<proteinExistence type="predicted"/>
<dbReference type="EMBL" id="SRPS01000071">
    <property type="protein sequence ID" value="KAG5970696.1"/>
    <property type="molecule type" value="Genomic_DNA"/>
</dbReference>
<dbReference type="PANTHER" id="PTHR35596">
    <property type="entry name" value="DUF2263 DOMAIN-CONTAINING PROTEIN"/>
    <property type="match status" value="1"/>
</dbReference>
<protein>
    <recommendedName>
        <fullName evidence="3">Microbial-type PARG catalytic domain-containing protein</fullName>
    </recommendedName>
</protein>
<evidence type="ECO:0000313" key="2">
    <source>
        <dbReference type="Proteomes" id="UP000784919"/>
    </source>
</evidence>
<organism evidence="1 2">
    <name type="scientific">Claviceps arundinis</name>
    <dbReference type="NCBI Taxonomy" id="1623583"/>
    <lineage>
        <taxon>Eukaryota</taxon>
        <taxon>Fungi</taxon>
        <taxon>Dikarya</taxon>
        <taxon>Ascomycota</taxon>
        <taxon>Pezizomycotina</taxon>
        <taxon>Sordariomycetes</taxon>
        <taxon>Hypocreomycetidae</taxon>
        <taxon>Hypocreales</taxon>
        <taxon>Clavicipitaceae</taxon>
        <taxon>Claviceps</taxon>
    </lineage>
</organism>
<dbReference type="OrthoDB" id="2440523at2759"/>